<dbReference type="EMBL" id="GADI01002254">
    <property type="protein sequence ID" value="JAA71554.1"/>
    <property type="molecule type" value="mRNA"/>
</dbReference>
<dbReference type="AlphaFoldDB" id="A0A0K8RLY7"/>
<accession>A0A0K8RLY7</accession>
<evidence type="ECO:0000256" key="1">
    <source>
        <dbReference type="SAM" id="SignalP"/>
    </source>
</evidence>
<name>A0A0K8RLY7_IXORI</name>
<sequence length="70" mass="7808">MAQKLALLMFVVIGLLAIQTLYLVECSGRDRGRETKDPEPCRRPCSDDRQCGGPCPKCTTGYWTTQVCVK</sequence>
<feature type="signal peptide" evidence="1">
    <location>
        <begin position="1"/>
        <end position="17"/>
    </location>
</feature>
<proteinExistence type="evidence at transcript level"/>
<protein>
    <submittedName>
        <fullName evidence="2">Putative 5.3 kDa protein</fullName>
    </submittedName>
</protein>
<feature type="chain" id="PRO_5005518627" evidence="1">
    <location>
        <begin position="18"/>
        <end position="70"/>
    </location>
</feature>
<keyword evidence="1" id="KW-0732">Signal</keyword>
<organism evidence="2">
    <name type="scientific">Ixodes ricinus</name>
    <name type="common">Common tick</name>
    <name type="synonym">Acarus ricinus</name>
    <dbReference type="NCBI Taxonomy" id="34613"/>
    <lineage>
        <taxon>Eukaryota</taxon>
        <taxon>Metazoa</taxon>
        <taxon>Ecdysozoa</taxon>
        <taxon>Arthropoda</taxon>
        <taxon>Chelicerata</taxon>
        <taxon>Arachnida</taxon>
        <taxon>Acari</taxon>
        <taxon>Parasitiformes</taxon>
        <taxon>Ixodida</taxon>
        <taxon>Ixodoidea</taxon>
        <taxon>Ixodidae</taxon>
        <taxon>Ixodinae</taxon>
        <taxon>Ixodes</taxon>
    </lineage>
</organism>
<evidence type="ECO:0000313" key="2">
    <source>
        <dbReference type="EMBL" id="JAA71554.1"/>
    </source>
</evidence>
<reference evidence="2" key="1">
    <citation type="submission" date="2012-12" db="EMBL/GenBank/DDBJ databases">
        <title>Identification and characterization of a phenylalanine ammonia-lyase gene family in Isatis indigotica Fort.</title>
        <authorList>
            <person name="Liu Q."/>
            <person name="Chen J."/>
            <person name="Zhou X."/>
            <person name="Di P."/>
            <person name="Xiao Y."/>
            <person name="Xuan H."/>
            <person name="Zhang L."/>
            <person name="Chen W."/>
        </authorList>
    </citation>
    <scope>NUCLEOTIDE SEQUENCE</scope>
    <source>
        <tissue evidence="2">Salivary gland</tissue>
    </source>
</reference>